<evidence type="ECO:0000259" key="9">
    <source>
        <dbReference type="SMART" id="SM00912"/>
    </source>
</evidence>
<evidence type="ECO:0000256" key="5">
    <source>
        <dbReference type="ARBA" id="ARBA00023026"/>
    </source>
</evidence>
<dbReference type="EMBL" id="JAEPBH010000069">
    <property type="protein sequence ID" value="MBK4716984.1"/>
    <property type="molecule type" value="Genomic_DNA"/>
</dbReference>
<evidence type="ECO:0000313" key="11">
    <source>
        <dbReference type="Proteomes" id="UP000659047"/>
    </source>
</evidence>
<dbReference type="GO" id="GO:0030430">
    <property type="term" value="C:host cell cytoplasm"/>
    <property type="evidence" value="ECO:0007669"/>
    <property type="project" value="UniProtKB-ARBA"/>
</dbReference>
<dbReference type="InterPro" id="IPR010069">
    <property type="entry name" value="CdiA_FHA1_rpt"/>
</dbReference>
<dbReference type="RefSeq" id="WP_238715284.1">
    <property type="nucleotide sequence ID" value="NZ_JAEPBH010000069.1"/>
</dbReference>
<feature type="signal peptide" evidence="8">
    <location>
        <begin position="1"/>
        <end position="36"/>
    </location>
</feature>
<feature type="domain" description="Filamentous haemagglutinin FhaB/tRNA nuclease CdiA-like TPS" evidence="9">
    <location>
        <begin position="51"/>
        <end position="173"/>
    </location>
</feature>
<keyword evidence="11" id="KW-1185">Reference proteome</keyword>
<dbReference type="InterPro" id="IPR011050">
    <property type="entry name" value="Pectin_lyase_fold/virulence"/>
</dbReference>
<accession>A0A8K0V8Q9</accession>
<reference evidence="10" key="1">
    <citation type="submission" date="2021-01" db="EMBL/GenBank/DDBJ databases">
        <title>Intestinitalea alba gen. nov., sp. nov., a novel genus of the family Enterobacteriaceae, isolated from the gut of the plastic-eating mealworm Tenebrio molitor L.</title>
        <authorList>
            <person name="Yang Y."/>
        </authorList>
    </citation>
    <scope>NUCLEOTIDE SEQUENCE</scope>
    <source>
        <strain evidence="10">BIT-L3</strain>
    </source>
</reference>
<dbReference type="NCBIfam" id="TIGR01901">
    <property type="entry name" value="adhes_NPXG"/>
    <property type="match status" value="1"/>
</dbReference>
<evidence type="ECO:0000256" key="3">
    <source>
        <dbReference type="ARBA" id="ARBA00022729"/>
    </source>
</evidence>
<evidence type="ECO:0000256" key="2">
    <source>
        <dbReference type="ARBA" id="ARBA00022656"/>
    </source>
</evidence>
<dbReference type="NCBIfam" id="TIGR01731">
    <property type="entry name" value="fil_hemag_20aa"/>
    <property type="match status" value="28"/>
</dbReference>
<evidence type="ECO:0000256" key="8">
    <source>
        <dbReference type="SAM" id="SignalP"/>
    </source>
</evidence>
<dbReference type="Pfam" id="PF05860">
    <property type="entry name" value="TPS"/>
    <property type="match status" value="1"/>
</dbReference>
<comment type="similarity">
    <text evidence="6">In the N-terminal section; belongs to the CdiA toxin family.</text>
</comment>
<evidence type="ECO:0000256" key="7">
    <source>
        <dbReference type="SAM" id="MobiDB-lite"/>
    </source>
</evidence>
<evidence type="ECO:0000256" key="6">
    <source>
        <dbReference type="ARBA" id="ARBA00024043"/>
    </source>
</evidence>
<keyword evidence="5" id="KW-0843">Virulence</keyword>
<dbReference type="Proteomes" id="UP000659047">
    <property type="component" value="Unassembled WGS sequence"/>
</dbReference>
<comment type="subcellular location">
    <subcellularLocation>
        <location evidence="1">Target cell</location>
        <location evidence="1">Target cell cytoplasm</location>
    </subcellularLocation>
</comment>
<keyword evidence="2" id="KW-0800">Toxin</keyword>
<dbReference type="InterPro" id="IPR008638">
    <property type="entry name" value="FhaB/CdiA-like_TPS"/>
</dbReference>
<comment type="caution">
    <text evidence="10">The sequence shown here is derived from an EMBL/GenBank/DDBJ whole genome shotgun (WGS) entry which is preliminary data.</text>
</comment>
<gene>
    <name evidence="10" type="ORF">JJB97_16955</name>
</gene>
<feature type="chain" id="PRO_5035455677" evidence="8">
    <location>
        <begin position="37"/>
        <end position="2158"/>
    </location>
</feature>
<dbReference type="SUPFAM" id="SSF51126">
    <property type="entry name" value="Pectin lyase-like"/>
    <property type="match status" value="1"/>
</dbReference>
<dbReference type="FunFam" id="2.160.20.10:FF:000048">
    <property type="entry name" value="tRNA nuclease CdiA"/>
    <property type="match status" value="1"/>
</dbReference>
<dbReference type="InterPro" id="IPR012334">
    <property type="entry name" value="Pectin_lyas_fold"/>
</dbReference>
<sequence>MDNNKNTADTVRFSQRLLSYLISALLAGQPVTPALAAAITPTGSAKMDQAANGVPVVNIATPNGAGVSHNQFKDYNVGKEGLILNNATGKLNQTQLGGLIQRNPNLKAGQEAKGIINEVTGANRSQLQGYTEVAGKAANVMVANPYGITCNGCGFINTPNATLTTGKPQFDAAGNLLALDVSKGTIIVEGQGLDASASDALSIIARATEVNAAIHAKDLSVTVGANRVNADGSTQTIASEGTPPSVAVDTGALGGMYANRIRLVSSEKGVGINLGNLNARQGDITLNASGKMVLNNSLASGNTTINAQAVALGGDHKAGGNLTVASAGDIAQSQGSLNTDKDLQLNAGGKLTLSNSLAAGNSTLTGKDVALSGTHRAGNTLSVSGQDIALNSATLTTGGNLQLTADGKLAQSGGKLTAGQDMALSAQTLTQNSGAQADAARNITLNTSNSATLAGKMTAAQQLALSGGSLSNSGQLAAGGATTVTSTSLTNSGTLQGGSVAVNSTAVTNTGSMNSADVLDISAQNLTQQGRVGAKGKTSLTATQKLANSGSTVSDDALTVNAATLTQDGTLSGAKGLNVTAAALTSGATSVTHSNAAVTLNAQTATLNGETSAGTTLAAKGQTLTTQAGAQLQSGAGMTLDAAKTTLNGTQGAKGALTVTASDSLIHSGSSTGSTVNLNTGTLTNSGIVESPALTVNAKNLTNSGTLYGKQTFTLLADQLANQAQGVLYGDVSLTLTAPALSNAGTISAPSLTLDSQTVINSGLLQGSQALSLLADSLDNQAAGVVYSAGDFMLNLPEWRNAGAVASDGQLTLSSTAMTNSGLLQGTKALNIQATQLNNQADGVLYSGARLALKTPTFTNAGSVSAPQLTIESQTFTNSGQIQASQALSLLTDSLDNQAGGVIYSAADLAFNLPELHNAGTLASDGLLTLTGTRLTNSGLLQGGSGLTLSGDAFSQSAAGSALSGGALNLTAATLITDGTLQGQSAQVQADNWQHGGSLLGKERLTATVNGTLVNRGDLLSQGAVDISASTLNNEGSLLGEGEMRLNGEQLTNSGAIQSNRLTLSQTRINNSGTAIGLQALTLESRLAMAEPLLELVNDGSLLTQGTLKITGGDIRNTGTWQGQQILLDAQSLTHDGTIQSADALTFTLNGNLSTGTGSKISANGAAALSALALTNKGQWIAGNLTVKGTSLNNSGDITGVNGLAVALTGDLTQSGDMLSAGKLTLNAASITHSGRLQGADVAITSGTLNNDGRIQGDSALGLTLSGKLTNNDTLLSQGSLTLKTPELLNYGIIQGAGATKLNATQKALNEGKILSGNTLTFDTPTLTSNGWLQATHLLLNAATLNNSGTLLAQQNATLTGTQFTNTGTTQAAALTVNHQTLSNAGTLLGNSSLSVTAKSVDQQATGKLFSGGDLLLNSTALSSLGQLVALGNLTLKLTNAFTAQNVIAAGKQLTIESAGDITNASTVQGNGVTLTAGGKLINQGQITTGSAASSLSGSHIALTADGTLQSGGDVTLSSRSDILLDGFTGAAGSLTLSATNSIINTALLYAGNNLKLLANSIQNLRGDILAGNSLWMQKDEAGTANTEIINRSGTIETVNGDITLNTAHLLNSWDSLTATHEVIPGDDTGTLSPLPPNNWWEIRTDDNGPYLLVYWTSNPAPEYKVQMGDKEVVTVAATGSAGRIASGRDMTINAANLENEASYVLAGGNMRLSGDTLSNQGWQEGTSVTESVWALDSSRRYVCGAYECKGYRLSSQTTTDLDGKLYRAVISAGGSVDARFTRDISNTTTTANAGGMTGTLTAPTLNTLSNQTIDGSVQAESLTGADSVTIGSPQWRDQLNGALQQISGGSALGNTPDGSTPGKVDTSAYPLPSGNNGYFVTSTDPDSPYLITVNPKLDGLGQLDESLFGDLYALLGIQPGQAPRETGSQYTDQNQFIGSAYFLDRLNLNPDYDYRFLGDAAFDTRYTSNFILNQTGSRYINGVGSDLEQMRKLVDNAAVASQALGLEFGVALTAAQIAALDSSIIWWEAATMNGQTVMVPKVYLSPKDVTVLDGSVINGNDVMLAAGNITNSGSTLTAQNNLTANSQNSLSNLNAGLISAGNGLQLSALGDINNVSATISGKTVALESVGGSINNTTLTERLGLYATSNRGDTVNLT</sequence>
<evidence type="ECO:0000256" key="1">
    <source>
        <dbReference type="ARBA" id="ARBA00004219"/>
    </source>
</evidence>
<organism evidence="10 11">
    <name type="scientific">Tenebrionibacter intestinalis</name>
    <dbReference type="NCBI Taxonomy" id="2799638"/>
    <lineage>
        <taxon>Bacteria</taxon>
        <taxon>Pseudomonadati</taxon>
        <taxon>Pseudomonadota</taxon>
        <taxon>Gammaproteobacteria</taxon>
        <taxon>Enterobacterales</taxon>
        <taxon>Enterobacteriaceae</taxon>
        <taxon>Tenebrionibacter/Tenebrionicola group</taxon>
        <taxon>Tenebrionibacter</taxon>
    </lineage>
</organism>
<evidence type="ECO:0000256" key="4">
    <source>
        <dbReference type="ARBA" id="ARBA00022913"/>
    </source>
</evidence>
<keyword evidence="4" id="KW-1266">Target cell cytoplasm</keyword>
<name>A0A8K0V8Q9_9ENTR</name>
<feature type="region of interest" description="Disordered" evidence="7">
    <location>
        <begin position="1847"/>
        <end position="1868"/>
    </location>
</feature>
<dbReference type="GO" id="GO:0004521">
    <property type="term" value="F:RNA endonuclease activity"/>
    <property type="evidence" value="ECO:0007669"/>
    <property type="project" value="UniProtKB-ARBA"/>
</dbReference>
<dbReference type="GO" id="GO:0090729">
    <property type="term" value="F:toxin activity"/>
    <property type="evidence" value="ECO:0007669"/>
    <property type="project" value="UniProtKB-KW"/>
</dbReference>
<feature type="compositionally biased region" description="Polar residues" evidence="7">
    <location>
        <begin position="1847"/>
        <end position="1859"/>
    </location>
</feature>
<protein>
    <submittedName>
        <fullName evidence="10">Filamentous hemagglutinin N-terminal domain-containing protein</fullName>
    </submittedName>
</protein>
<dbReference type="Gene3D" id="2.160.20.10">
    <property type="entry name" value="Single-stranded right-handed beta-helix, Pectin lyase-like"/>
    <property type="match status" value="1"/>
</dbReference>
<proteinExistence type="inferred from homology"/>
<dbReference type="InterPro" id="IPR008619">
    <property type="entry name" value="Filamentous_hemagglutn_rpt"/>
</dbReference>
<dbReference type="SMART" id="SM00912">
    <property type="entry name" value="Haemagg_act"/>
    <property type="match status" value="1"/>
</dbReference>
<keyword evidence="3 8" id="KW-0732">Signal</keyword>
<evidence type="ECO:0000313" key="10">
    <source>
        <dbReference type="EMBL" id="MBK4716984.1"/>
    </source>
</evidence>
<dbReference type="Pfam" id="PF05594">
    <property type="entry name" value="Fil_haemagg"/>
    <property type="match status" value="13"/>
</dbReference>
<feature type="non-terminal residue" evidence="10">
    <location>
        <position position="2158"/>
    </location>
</feature>